<reference evidence="3 4" key="1">
    <citation type="submission" date="2016-08" db="EMBL/GenBank/DDBJ databases">
        <authorList>
            <consortium name="Pathogen Informatics"/>
        </authorList>
    </citation>
    <scope>NUCLEOTIDE SEQUENCE [LARGE SCALE GENOMIC DNA]</scope>
    <source>
        <strain evidence="3 4">CB</strain>
    </source>
</reference>
<organism evidence="3 4">
    <name type="scientific">Plasmodium chabaudi chabaudi</name>
    <dbReference type="NCBI Taxonomy" id="31271"/>
    <lineage>
        <taxon>Eukaryota</taxon>
        <taxon>Sar</taxon>
        <taxon>Alveolata</taxon>
        <taxon>Apicomplexa</taxon>
        <taxon>Aconoidasida</taxon>
        <taxon>Haemosporida</taxon>
        <taxon>Plasmodiidae</taxon>
        <taxon>Plasmodium</taxon>
        <taxon>Plasmodium (Vinckeia)</taxon>
    </lineage>
</organism>
<keyword evidence="2" id="KW-0732">Signal</keyword>
<feature type="signal peptide" evidence="2">
    <location>
        <begin position="1"/>
        <end position="19"/>
    </location>
</feature>
<evidence type="ECO:0000313" key="4">
    <source>
        <dbReference type="Proteomes" id="UP000195489"/>
    </source>
</evidence>
<protein>
    <submittedName>
        <fullName evidence="3">Fam-a protein</fullName>
    </submittedName>
</protein>
<dbReference type="InterPro" id="IPR010882">
    <property type="entry name" value="PCEMA1"/>
</dbReference>
<feature type="chain" id="PRO_5008917320" evidence="2">
    <location>
        <begin position="20"/>
        <end position="407"/>
    </location>
</feature>
<sequence>MNVMSVGLISLIIFNIVLAKNSSYSGTTTNSCSLLKEKTNKTHKTTEESVNVRGKGPYEEDYEEGYEENYEDMIKDIFMPLKNNHQHSQNNSHKQDDAPPPVSKGPNKQKFTEKRELRTINENKEICQKPKDLLCTDPEKDTKTESTTESKTESTTESKTESTTESKTESTTESKTESKKPYSTSEEIYEQNEHLLCTNPKETKEAIEFMDEAVMHLVHHATNEDDYIFEGQTFSNNMFYYKKKYKGKINFEKIICISNSPNKYDTKINKLWDPQNPGLFNHFSFKAKIVRVYNPDLVMIQKRFKDSIFSRWKYFNALVKKIQLSEDTTVIAISSGNINDHNPSKKEYKNTIVESANLFTAEIDSEEDIRKGKLKKVFVNIAGYLIEKTNKSVTTTFVTSINGYSRI</sequence>
<dbReference type="EMBL" id="FMIM01000117">
    <property type="protein sequence ID" value="SCL85024.1"/>
    <property type="molecule type" value="Genomic_DNA"/>
</dbReference>
<dbReference type="NCBIfam" id="TIGR01599">
    <property type="entry name" value="PYST-A"/>
    <property type="match status" value="1"/>
</dbReference>
<evidence type="ECO:0000256" key="2">
    <source>
        <dbReference type="SAM" id="SignalP"/>
    </source>
</evidence>
<proteinExistence type="predicted"/>
<gene>
    <name evidence="3" type="ORF">PCHCB_000506600</name>
</gene>
<dbReference type="InterPro" id="IPR006486">
    <property type="entry name" value="PYST_A"/>
</dbReference>
<feature type="region of interest" description="Disordered" evidence="1">
    <location>
        <begin position="83"/>
        <end position="187"/>
    </location>
</feature>
<dbReference type="Pfam" id="PF07418">
    <property type="entry name" value="PCEMA1"/>
    <property type="match status" value="1"/>
</dbReference>
<accession>A0A1D3L7W6</accession>
<dbReference type="Proteomes" id="UP000195489">
    <property type="component" value="Unassembled WGS sequence"/>
</dbReference>
<feature type="region of interest" description="Disordered" evidence="1">
    <location>
        <begin position="40"/>
        <end position="61"/>
    </location>
</feature>
<feature type="compositionally biased region" description="Basic and acidic residues" evidence="1">
    <location>
        <begin position="110"/>
        <end position="180"/>
    </location>
</feature>
<dbReference type="SUPFAM" id="SSF55961">
    <property type="entry name" value="Bet v1-like"/>
    <property type="match status" value="1"/>
</dbReference>
<feature type="compositionally biased region" description="Low complexity" evidence="1">
    <location>
        <begin position="83"/>
        <end position="92"/>
    </location>
</feature>
<dbReference type="AlphaFoldDB" id="A0A1D3L7W6"/>
<evidence type="ECO:0000313" key="3">
    <source>
        <dbReference type="EMBL" id="SCL85024.1"/>
    </source>
</evidence>
<name>A0A1D3L7W6_PLACU</name>
<evidence type="ECO:0000256" key="1">
    <source>
        <dbReference type="SAM" id="MobiDB-lite"/>
    </source>
</evidence>